<dbReference type="Gene3D" id="1.20.1070.10">
    <property type="entry name" value="Rhodopsin 7-helix transmembrane proteins"/>
    <property type="match status" value="1"/>
</dbReference>
<organism evidence="7 8">
    <name type="scientific">Trichobilharzia regenti</name>
    <name type="common">Nasal bird schistosome</name>
    <dbReference type="NCBI Taxonomy" id="157069"/>
    <lineage>
        <taxon>Eukaryota</taxon>
        <taxon>Metazoa</taxon>
        <taxon>Spiralia</taxon>
        <taxon>Lophotrochozoa</taxon>
        <taxon>Platyhelminthes</taxon>
        <taxon>Trematoda</taxon>
        <taxon>Digenea</taxon>
        <taxon>Strigeidida</taxon>
        <taxon>Schistosomatoidea</taxon>
        <taxon>Schistosomatidae</taxon>
        <taxon>Trichobilharzia</taxon>
    </lineage>
</organism>
<evidence type="ECO:0000313" key="7">
    <source>
        <dbReference type="Proteomes" id="UP000050795"/>
    </source>
</evidence>
<sequence>MQYNITTWPYFFSPWDLLMGCGKLSSGKSDSVLCGVSKVAGIASAYILPFITIMNLAANIMTSIIFLYAHKSSTRQTVYLGFFAIVDLFYCFILAILYYIPSRGIPYASNARFYFFIDYQSAFSCVAFKYVFSFVCTFRSNMLVVTMLDKYLSIQVPIKYGKLPTRYAWRFILITVLVTFIMILPAYTQFYLVDFNGKYACWLKSMTLNWTIYYGLVSEFCPIQILINSILSVMLIIKVYLWLQRRRHMILEVTNENSKELSACILILFVASLNIVSSLPGVVSYFLSAFSVFAEDVVTILYNLFTALALRDIFWCLMPLQAVFNTIVYLCRLKYYRHLFISILKYKNIRAVTSDTSE</sequence>
<feature type="transmembrane region" description="Helical" evidence="5">
    <location>
        <begin position="308"/>
        <end position="331"/>
    </location>
</feature>
<evidence type="ECO:0000256" key="4">
    <source>
        <dbReference type="ARBA" id="ARBA00023136"/>
    </source>
</evidence>
<reference evidence="8" key="2">
    <citation type="submission" date="2023-11" db="UniProtKB">
        <authorList>
            <consortium name="WormBaseParasite"/>
        </authorList>
    </citation>
    <scope>IDENTIFICATION</scope>
</reference>
<feature type="transmembrane region" description="Helical" evidence="5">
    <location>
        <begin position="121"/>
        <end position="146"/>
    </location>
</feature>
<evidence type="ECO:0000259" key="6">
    <source>
        <dbReference type="PROSITE" id="PS50262"/>
    </source>
</evidence>
<evidence type="ECO:0000313" key="8">
    <source>
        <dbReference type="WBParaSite" id="TREG1_90880.1"/>
    </source>
</evidence>
<dbReference type="InterPro" id="IPR017452">
    <property type="entry name" value="GPCR_Rhodpsn_7TM"/>
</dbReference>
<feature type="transmembrane region" description="Helical" evidence="5">
    <location>
        <begin position="212"/>
        <end position="243"/>
    </location>
</feature>
<keyword evidence="3 5" id="KW-1133">Transmembrane helix</keyword>
<feature type="domain" description="G-protein coupled receptors family 1 profile" evidence="6">
    <location>
        <begin position="58"/>
        <end position="329"/>
    </location>
</feature>
<keyword evidence="4 5" id="KW-0472">Membrane</keyword>
<protein>
    <recommendedName>
        <fullName evidence="6">G-protein coupled receptors family 1 profile domain-containing protein</fullName>
    </recommendedName>
</protein>
<evidence type="ECO:0000256" key="5">
    <source>
        <dbReference type="SAM" id="Phobius"/>
    </source>
</evidence>
<dbReference type="SUPFAM" id="SSF81321">
    <property type="entry name" value="Family A G protein-coupled receptor-like"/>
    <property type="match status" value="1"/>
</dbReference>
<feature type="transmembrane region" description="Helical" evidence="5">
    <location>
        <begin position="264"/>
        <end position="288"/>
    </location>
</feature>
<dbReference type="PROSITE" id="PS50262">
    <property type="entry name" value="G_PROTEIN_RECEP_F1_2"/>
    <property type="match status" value="1"/>
</dbReference>
<evidence type="ECO:0000256" key="3">
    <source>
        <dbReference type="ARBA" id="ARBA00022989"/>
    </source>
</evidence>
<dbReference type="AlphaFoldDB" id="A0AA85KIR7"/>
<feature type="transmembrane region" description="Helical" evidence="5">
    <location>
        <begin position="46"/>
        <end position="68"/>
    </location>
</feature>
<feature type="transmembrane region" description="Helical" evidence="5">
    <location>
        <begin position="80"/>
        <end position="101"/>
    </location>
</feature>
<evidence type="ECO:0000256" key="1">
    <source>
        <dbReference type="ARBA" id="ARBA00004370"/>
    </source>
</evidence>
<feature type="transmembrane region" description="Helical" evidence="5">
    <location>
        <begin position="167"/>
        <end position="192"/>
    </location>
</feature>
<keyword evidence="7" id="KW-1185">Reference proteome</keyword>
<dbReference type="Proteomes" id="UP000050795">
    <property type="component" value="Unassembled WGS sequence"/>
</dbReference>
<evidence type="ECO:0000256" key="2">
    <source>
        <dbReference type="ARBA" id="ARBA00022692"/>
    </source>
</evidence>
<keyword evidence="2 5" id="KW-0812">Transmembrane</keyword>
<reference evidence="7" key="1">
    <citation type="submission" date="2022-06" db="EMBL/GenBank/DDBJ databases">
        <authorList>
            <person name="Berger JAMES D."/>
            <person name="Berger JAMES D."/>
        </authorList>
    </citation>
    <scope>NUCLEOTIDE SEQUENCE [LARGE SCALE GENOMIC DNA]</scope>
</reference>
<proteinExistence type="predicted"/>
<dbReference type="GO" id="GO:0016020">
    <property type="term" value="C:membrane"/>
    <property type="evidence" value="ECO:0007669"/>
    <property type="project" value="UniProtKB-SubCell"/>
</dbReference>
<comment type="subcellular location">
    <subcellularLocation>
        <location evidence="1">Membrane</location>
    </subcellularLocation>
</comment>
<name>A0AA85KIR7_TRIRE</name>
<dbReference type="WBParaSite" id="TREG1_90880.1">
    <property type="protein sequence ID" value="TREG1_90880.1"/>
    <property type="gene ID" value="TREG1_90880"/>
</dbReference>
<accession>A0AA85KIR7</accession>